<dbReference type="STRING" id="341454.A0A4S2MSY3"/>
<evidence type="ECO:0000256" key="4">
    <source>
        <dbReference type="ARBA" id="ARBA00022801"/>
    </source>
</evidence>
<keyword evidence="5" id="KW-0119">Carbohydrate metabolism</keyword>
<dbReference type="Pfam" id="PF03639">
    <property type="entry name" value="Glyco_hydro_81"/>
    <property type="match status" value="1"/>
</dbReference>
<evidence type="ECO:0000256" key="9">
    <source>
        <dbReference type="SAM" id="MobiDB-lite"/>
    </source>
</evidence>
<dbReference type="GO" id="GO:0000272">
    <property type="term" value="P:polysaccharide catabolic process"/>
    <property type="evidence" value="ECO:0007669"/>
    <property type="project" value="UniProtKB-KW"/>
</dbReference>
<dbReference type="Pfam" id="PF17652">
    <property type="entry name" value="Glyco_hydro81C"/>
    <property type="match status" value="1"/>
</dbReference>
<feature type="chain" id="PRO_5020308698" description="glucan endo-1,3-beta-D-glucosidase" evidence="10">
    <location>
        <begin position="27"/>
        <end position="921"/>
    </location>
</feature>
<feature type="domain" description="Glycosyl hydrolase family 81 C-terminal" evidence="12">
    <location>
        <begin position="513"/>
        <end position="880"/>
    </location>
</feature>
<dbReference type="InParanoid" id="A0A4S2MSY3"/>
<name>A0A4S2MSY3_9PEZI</name>
<keyword evidence="14" id="KW-1185">Reference proteome</keyword>
<evidence type="ECO:0000256" key="2">
    <source>
        <dbReference type="ARBA" id="ARBA00010730"/>
    </source>
</evidence>
<evidence type="ECO:0000256" key="3">
    <source>
        <dbReference type="ARBA" id="ARBA00012780"/>
    </source>
</evidence>
<dbReference type="EC" id="3.2.1.39" evidence="3"/>
<dbReference type="EMBL" id="ML220130">
    <property type="protein sequence ID" value="TGZ79578.1"/>
    <property type="molecule type" value="Genomic_DNA"/>
</dbReference>
<reference evidence="13 14" key="1">
    <citation type="submission" date="2019-04" db="EMBL/GenBank/DDBJ databases">
        <title>Comparative genomics and transcriptomics to analyze fruiting body development in filamentous ascomycetes.</title>
        <authorList>
            <consortium name="DOE Joint Genome Institute"/>
            <person name="Lutkenhaus R."/>
            <person name="Traeger S."/>
            <person name="Breuer J."/>
            <person name="Kuo A."/>
            <person name="Lipzen A."/>
            <person name="Pangilinan J."/>
            <person name="Dilworth D."/>
            <person name="Sandor L."/>
            <person name="Poggeler S."/>
            <person name="Barry K."/>
            <person name="Grigoriev I.V."/>
            <person name="Nowrousian M."/>
        </authorList>
    </citation>
    <scope>NUCLEOTIDE SEQUENCE [LARGE SCALE GENOMIC DNA]</scope>
    <source>
        <strain evidence="13 14">CBS 389.68</strain>
    </source>
</reference>
<gene>
    <name evidence="13" type="ORF">EX30DRAFT_396923</name>
</gene>
<comment type="catalytic activity">
    <reaction evidence="1">
        <text>Hydrolysis of (1-&gt;3)-beta-D-glucosidic linkages in (1-&gt;3)-beta-D-glucans.</text>
        <dbReference type="EC" id="3.2.1.39"/>
    </reaction>
</comment>
<keyword evidence="8" id="KW-0624">Polysaccharide degradation</keyword>
<dbReference type="GO" id="GO:0042973">
    <property type="term" value="F:glucan endo-1,3-beta-D-glucosidase activity"/>
    <property type="evidence" value="ECO:0007669"/>
    <property type="project" value="UniProtKB-EC"/>
</dbReference>
<keyword evidence="4 13" id="KW-0378">Hydrolase</keyword>
<accession>A0A4S2MSY3</accession>
<dbReference type="OrthoDB" id="4473401at2759"/>
<dbReference type="Proteomes" id="UP000298138">
    <property type="component" value="Unassembled WGS sequence"/>
</dbReference>
<feature type="region of interest" description="Disordered" evidence="9">
    <location>
        <begin position="79"/>
        <end position="108"/>
    </location>
</feature>
<protein>
    <recommendedName>
        <fullName evidence="3">glucan endo-1,3-beta-D-glucosidase</fullName>
        <ecNumber evidence="3">3.2.1.39</ecNumber>
    </recommendedName>
</protein>
<keyword evidence="6" id="KW-0326">Glycosidase</keyword>
<evidence type="ECO:0000256" key="8">
    <source>
        <dbReference type="ARBA" id="ARBA00023326"/>
    </source>
</evidence>
<evidence type="ECO:0000256" key="6">
    <source>
        <dbReference type="ARBA" id="ARBA00023295"/>
    </source>
</evidence>
<dbReference type="Gene3D" id="2.70.98.30">
    <property type="entry name" value="Golgi alpha-mannosidase II, domain 4"/>
    <property type="match status" value="1"/>
</dbReference>
<evidence type="ECO:0000259" key="12">
    <source>
        <dbReference type="Pfam" id="PF17652"/>
    </source>
</evidence>
<keyword evidence="10" id="KW-0732">Signal</keyword>
<dbReference type="PANTHER" id="PTHR31983">
    <property type="entry name" value="ENDO-1,3(4)-BETA-GLUCANASE 1"/>
    <property type="match status" value="1"/>
</dbReference>
<dbReference type="GO" id="GO:0052861">
    <property type="term" value="F:endo-1,3(4)-beta-glucanase activity"/>
    <property type="evidence" value="ECO:0007669"/>
    <property type="project" value="InterPro"/>
</dbReference>
<evidence type="ECO:0000256" key="10">
    <source>
        <dbReference type="SAM" id="SignalP"/>
    </source>
</evidence>
<proteinExistence type="inferred from homology"/>
<evidence type="ECO:0000313" key="14">
    <source>
        <dbReference type="Proteomes" id="UP000298138"/>
    </source>
</evidence>
<feature type="domain" description="Glycosyl hydrolase family 81 N-terminal" evidence="11">
    <location>
        <begin position="142"/>
        <end position="504"/>
    </location>
</feature>
<dbReference type="AlphaFoldDB" id="A0A4S2MSY3"/>
<dbReference type="InterPro" id="IPR005200">
    <property type="entry name" value="Endo-beta-glucanase"/>
</dbReference>
<evidence type="ECO:0000256" key="7">
    <source>
        <dbReference type="ARBA" id="ARBA00023316"/>
    </source>
</evidence>
<feature type="signal peptide" evidence="10">
    <location>
        <begin position="1"/>
        <end position="26"/>
    </location>
</feature>
<keyword evidence="7" id="KW-0961">Cell wall biogenesis/degradation</keyword>
<dbReference type="InterPro" id="IPR040720">
    <property type="entry name" value="GH81_C"/>
</dbReference>
<evidence type="ECO:0000313" key="13">
    <source>
        <dbReference type="EMBL" id="TGZ79578.1"/>
    </source>
</evidence>
<dbReference type="PROSITE" id="PS52008">
    <property type="entry name" value="GH81"/>
    <property type="match status" value="1"/>
</dbReference>
<sequence>MLIRIKPPLLVAIFTAVYLHIQKAACDIYEVNGQVRIDGWDAIDYDPWGWRSTMAKLGYMPTMKREGIETMDYGRGRQYGVRTDEPYQPAATGEPRNPKDPASNAVPRPLSVENIMTPVDTGRPLLIAQWVESPICPAVLGQRPPISTNKFWSNWATVDGLSYPVYTQPYMYRFDHGTTDGSKRPFWGMSINQPGQYRDDFAYTSHSDALKDSGHFTGPDSNREDDTKHYGVKFLGQHFHISAKEFVPGISNFYVKNTTEMFAMAVLTSRDKEGPGSIKFPLCQGAVYVTALFDNLTPVFESEDPLTNLTRIELVGQLLKDGELPIQKWELEFGGIERWWVYMIPTIHDRNTGYDWSEPSYHFESSQLRVENITTKEGTRMRVVGTHRFHGIVQVVHFLDGYNPGFDFLHDDQVGRFCTGAKVRGRIVDDVGYYGIVWQSDGLRDKELAVYAFPHHRETLCGYKDQLGQKMRSTVKGEMTAVFGNTWKLKEPDLPLKFGLFPWTEDEGPPKFSRPAFNTIKAALDEELKETFDMSWNDPGPNHDSVYWAGKSLAKHANTCITAAAIYGQFSSTMCRCLEKLATAFARFTTNRRTYNLVFDETWGGIVNSLGFEGLNLDYGNMMYNDHHFHYGYIVYAAAVLARFDRLWLTEKNKNFVHSLIRDYNNPSSADPFFPVFRNFDWFHGHSWAHGLDEQYDGRDQESTSEDAFASFAIKLWGEVTNRHDMLGRGALMLAVQKRAINKYFVMWKTPPHGYRDEDIHPRPYHHNLFASIAFEGKLDTTTFFGHNRAFIHGIHIVPVSPIMKFIKDKRHVEEVHKTFFATDEDWDKVPNDWKGTLMMEKALYDPRSVWDWFMTGWDPKNQTLVRSHIDQGASLSYYLLTLVAWGESPGQDSNGFWDQALVNGTRDAMGSPVKVYKPDP</sequence>
<organism evidence="13 14">
    <name type="scientific">Ascodesmis nigricans</name>
    <dbReference type="NCBI Taxonomy" id="341454"/>
    <lineage>
        <taxon>Eukaryota</taxon>
        <taxon>Fungi</taxon>
        <taxon>Dikarya</taxon>
        <taxon>Ascomycota</taxon>
        <taxon>Pezizomycotina</taxon>
        <taxon>Pezizomycetes</taxon>
        <taxon>Pezizales</taxon>
        <taxon>Ascodesmidaceae</taxon>
        <taxon>Ascodesmis</taxon>
    </lineage>
</organism>
<comment type="similarity">
    <text evidence="2">Belongs to the glycosyl hydrolase 81 family.</text>
</comment>
<evidence type="ECO:0000259" key="11">
    <source>
        <dbReference type="Pfam" id="PF03639"/>
    </source>
</evidence>
<evidence type="ECO:0000256" key="1">
    <source>
        <dbReference type="ARBA" id="ARBA00000382"/>
    </source>
</evidence>
<evidence type="ECO:0000256" key="5">
    <source>
        <dbReference type="ARBA" id="ARBA00023277"/>
    </source>
</evidence>
<dbReference type="PANTHER" id="PTHR31983:SF0">
    <property type="entry name" value="GLUCAN ENDO-1,3-BETA-D-GLUCOSIDASE 2"/>
    <property type="match status" value="1"/>
</dbReference>
<dbReference type="InterPro" id="IPR040451">
    <property type="entry name" value="GH81_N"/>
</dbReference>
<dbReference type="GO" id="GO:0071555">
    <property type="term" value="P:cell wall organization"/>
    <property type="evidence" value="ECO:0007669"/>
    <property type="project" value="UniProtKB-KW"/>
</dbReference>